<dbReference type="InterPro" id="IPR035248">
    <property type="entry name" value="PRMT5_C"/>
</dbReference>
<feature type="domain" description="PRMT5 TIM barrel" evidence="10">
    <location>
        <begin position="37"/>
        <end position="332"/>
    </location>
</feature>
<dbReference type="GO" id="GO:0061246">
    <property type="term" value="P:establishment or maintenance of bipolar cell polarity regulating cell shape"/>
    <property type="evidence" value="ECO:0007669"/>
    <property type="project" value="EnsemblFungi"/>
</dbReference>
<evidence type="ECO:0000256" key="5">
    <source>
        <dbReference type="PIRSR" id="PIRSR015894-1"/>
    </source>
</evidence>
<dbReference type="Pfam" id="PF17285">
    <property type="entry name" value="PRMT5_TIM"/>
    <property type="match status" value="1"/>
</dbReference>
<evidence type="ECO:0000259" key="9">
    <source>
        <dbReference type="Pfam" id="PF05185"/>
    </source>
</evidence>
<feature type="binding site" evidence="6">
    <location>
        <position position="432"/>
    </location>
    <ligand>
        <name>S-adenosyl-L-methionine</name>
        <dbReference type="ChEBI" id="CHEBI:59789"/>
    </ligand>
</feature>
<proteinExistence type="inferred from homology"/>
<evidence type="ECO:0000313" key="13">
    <source>
        <dbReference type="Proteomes" id="UP000024837"/>
    </source>
</evidence>
<evidence type="ECO:0000256" key="4">
    <source>
        <dbReference type="PIRNR" id="PIRNR015894"/>
    </source>
</evidence>
<evidence type="ECO:0000256" key="6">
    <source>
        <dbReference type="PIRSR" id="PIRSR015894-2"/>
    </source>
</evidence>
<dbReference type="GO" id="GO:0071521">
    <property type="term" value="C:Cdc42 GTPase complex"/>
    <property type="evidence" value="ECO:0007669"/>
    <property type="project" value="EnsemblFungi"/>
</dbReference>
<dbReference type="SUPFAM" id="SSF53335">
    <property type="entry name" value="S-adenosyl-L-methionine-dependent methyltransferases"/>
    <property type="match status" value="1"/>
</dbReference>
<evidence type="ECO:0000256" key="3">
    <source>
        <dbReference type="ARBA" id="ARBA00022691"/>
    </source>
</evidence>
<sequence length="724" mass="80482">MTDSTESAPSFYIGEHLPAPGSAVTPDLLERAARNSYNMISANISNKNYQAKVEKIVADAHAQGLNRVYIPGLEAEDVNIHPDENINSGKLVGVISSWIELDSLDPLFSSASRQVLHHEIGYAGFCGLMSLLVAGPRNAEQNLAGYCQAIVQGLAINAYLQINIVLPAYGPSLAPDPADLGSDDQGAETVMLYDELTSWDLWNGIRTAAKYSARLSLALQIQYTIPDSYALKRWFAEPVRYIIIDSQAHVLNSKGFPVLTKAHQSLIQKLARKSPLYLLANTRHAEFTPDPVDKDFPPLLPLAPKGARQTTSTEERRDDPQSYRQYLHHLLSNLPPPPPLDIFGAGYQDFLQSPLQPLADNLESMTYEVFEKDPVKYDQYEKAVKLALEDLKNKGIEDICVAIVGAGRGPLVTRCIRAATNASIDIQIFAIEKNPNAYVHLMKMNRDVWDGRVTLVKTDMRKWEPPSYIHILVSELLGSFADNELSPECLDGVQRVLHPTVGISIPQSYSAHYTPIMAPKLHSDLLSRAPSTPDVYDVPYVVMLTAIDFLSLNSIGDPNIHQAWDFHHPASDLDHEGGFNDHNQRDSFTIFPIPRRGVIHGIAGYFECVLYQNETSIVELSTRPDTIDAKSKDMISWFAIYFPLKVPMPVPDRSETQVSFWRHTDGRKVWYDWMVETFAFITPPGAVLAAASMDPQAAESIPVNKRVLIASSEIHSSKKNGCLM</sequence>
<dbReference type="OrthoDB" id="1368803at2759"/>
<dbReference type="GO" id="GO:0051286">
    <property type="term" value="C:cell tip"/>
    <property type="evidence" value="ECO:0007669"/>
    <property type="project" value="EnsemblFungi"/>
</dbReference>
<dbReference type="Gene3D" id="3.20.20.150">
    <property type="entry name" value="Divalent-metal-dependent TIM barrel enzymes"/>
    <property type="match status" value="1"/>
</dbReference>
<dbReference type="InterPro" id="IPR007857">
    <property type="entry name" value="Arg_MeTrfase_PRMT5"/>
</dbReference>
<dbReference type="InterPro" id="IPR025799">
    <property type="entry name" value="Arg_MeTrfase"/>
</dbReference>
<dbReference type="AlphaFoldDB" id="W7HZN9"/>
<dbReference type="GO" id="GO:1903359">
    <property type="term" value="P:lateral cortical node assembly"/>
    <property type="evidence" value="ECO:0007669"/>
    <property type="project" value="EnsemblFungi"/>
</dbReference>
<feature type="region of interest" description="Disordered" evidence="8">
    <location>
        <begin position="289"/>
        <end position="321"/>
    </location>
</feature>
<dbReference type="GO" id="GO:2000100">
    <property type="term" value="P:regulation of establishment or maintenance of bipolar cell polarity regulating cell shape"/>
    <property type="evidence" value="ECO:0007669"/>
    <property type="project" value="EnsemblFungi"/>
</dbReference>
<keyword evidence="2 4" id="KW-0808">Transferase</keyword>
<dbReference type="Gene3D" id="3.40.50.150">
    <property type="entry name" value="Vaccinia Virus protein VP39"/>
    <property type="match status" value="1"/>
</dbReference>
<feature type="active site" description="Proton donor/acceptor" evidence="5">
    <location>
        <position position="484"/>
    </location>
</feature>
<feature type="binding site" evidence="6">
    <location>
        <begin position="376"/>
        <end position="377"/>
    </location>
    <ligand>
        <name>S-adenosyl-L-methionine</name>
        <dbReference type="ChEBI" id="CHEBI:59789"/>
    </ligand>
</feature>
<dbReference type="HOGENOM" id="CLU_010247_2_1_1"/>
<dbReference type="GO" id="GO:0032259">
    <property type="term" value="P:methylation"/>
    <property type="evidence" value="ECO:0007669"/>
    <property type="project" value="UniProtKB-KW"/>
</dbReference>
<reference evidence="12 13" key="1">
    <citation type="submission" date="2013-05" db="EMBL/GenBank/DDBJ databases">
        <title>Drechslerella stenobrocha genome reveals carnivorous origination and mechanical trapping mechanism of predatory fungi.</title>
        <authorList>
            <person name="Liu X."/>
            <person name="Zhang W."/>
            <person name="Liu K."/>
        </authorList>
    </citation>
    <scope>NUCLEOTIDE SEQUENCE [LARGE SCALE GENOMIC DNA]</scope>
    <source>
        <strain evidence="12 13">248</strain>
    </source>
</reference>
<organism evidence="12 13">
    <name type="scientific">Drechslerella stenobrocha 248</name>
    <dbReference type="NCBI Taxonomy" id="1043628"/>
    <lineage>
        <taxon>Eukaryota</taxon>
        <taxon>Fungi</taxon>
        <taxon>Dikarya</taxon>
        <taxon>Ascomycota</taxon>
        <taxon>Pezizomycotina</taxon>
        <taxon>Orbiliomycetes</taxon>
        <taxon>Orbiliales</taxon>
        <taxon>Orbiliaceae</taxon>
        <taxon>Drechslerella</taxon>
    </lineage>
</organism>
<evidence type="ECO:0000259" key="10">
    <source>
        <dbReference type="Pfam" id="PF17285"/>
    </source>
</evidence>
<dbReference type="InterPro" id="IPR035247">
    <property type="entry name" value="PRMT5_TIM"/>
</dbReference>
<dbReference type="Pfam" id="PF17286">
    <property type="entry name" value="PRMT5_C"/>
    <property type="match status" value="1"/>
</dbReference>
<feature type="domain" description="PRMT5 arginine-N-methyltransferase" evidence="9">
    <location>
        <begin position="344"/>
        <end position="505"/>
    </location>
</feature>
<evidence type="ECO:0000313" key="12">
    <source>
        <dbReference type="EMBL" id="EWC45687.1"/>
    </source>
</evidence>
<dbReference type="GO" id="GO:0016274">
    <property type="term" value="F:protein-arginine N-methyltransferase activity"/>
    <property type="evidence" value="ECO:0007669"/>
    <property type="project" value="InterPro"/>
</dbReference>
<keyword evidence="13" id="KW-1185">Reference proteome</keyword>
<accession>W7HZN9</accession>
<feature type="domain" description="PRMT5 oligomerisation" evidence="11">
    <location>
        <begin position="508"/>
        <end position="723"/>
    </location>
</feature>
<feature type="active site" description="Proton donor/acceptor" evidence="5">
    <location>
        <position position="475"/>
    </location>
</feature>
<dbReference type="GO" id="GO:0005829">
    <property type="term" value="C:cytosol"/>
    <property type="evidence" value="ECO:0007669"/>
    <property type="project" value="TreeGrafter"/>
</dbReference>
<keyword evidence="3 4" id="KW-0949">S-adenosyl-L-methionine</keyword>
<dbReference type="PIRSF" id="PIRSF015894">
    <property type="entry name" value="Skb1_MeTrfase"/>
    <property type="match status" value="1"/>
</dbReference>
<evidence type="ECO:0000256" key="2">
    <source>
        <dbReference type="ARBA" id="ARBA00022679"/>
    </source>
</evidence>
<dbReference type="EMBL" id="KI966425">
    <property type="protein sequence ID" value="EWC45687.1"/>
    <property type="molecule type" value="Genomic_DNA"/>
</dbReference>
<dbReference type="PANTHER" id="PTHR10738:SF0">
    <property type="entry name" value="PROTEIN ARGININE N-METHYLTRANSFERASE 5"/>
    <property type="match status" value="1"/>
</dbReference>
<evidence type="ECO:0000256" key="1">
    <source>
        <dbReference type="ARBA" id="ARBA00022603"/>
    </source>
</evidence>
<evidence type="ECO:0000259" key="11">
    <source>
        <dbReference type="Pfam" id="PF17286"/>
    </source>
</evidence>
<protein>
    <recommendedName>
        <fullName evidence="4">Protein arginine N-methyltransferase</fullName>
    </recommendedName>
</protein>
<dbReference type="InterPro" id="IPR029063">
    <property type="entry name" value="SAM-dependent_MTases_sf"/>
</dbReference>
<evidence type="ECO:0000256" key="8">
    <source>
        <dbReference type="SAM" id="MobiDB-lite"/>
    </source>
</evidence>
<dbReference type="GO" id="GO:0071470">
    <property type="term" value="P:cellular response to osmotic stress"/>
    <property type="evidence" value="ECO:0007669"/>
    <property type="project" value="EnsemblFungi"/>
</dbReference>
<feature type="binding site" evidence="6">
    <location>
        <begin position="459"/>
        <end position="460"/>
    </location>
    <ligand>
        <name>S-adenosyl-L-methionine</name>
        <dbReference type="ChEBI" id="CHEBI:59789"/>
    </ligand>
</feature>
<dbReference type="GO" id="GO:0005634">
    <property type="term" value="C:nucleus"/>
    <property type="evidence" value="ECO:0007669"/>
    <property type="project" value="EnsemblFungi"/>
</dbReference>
<dbReference type="Gene3D" id="2.70.160.11">
    <property type="entry name" value="Hnrnp arginine n-methyltransferase1"/>
    <property type="match status" value="1"/>
</dbReference>
<feature type="binding site" evidence="6">
    <location>
        <position position="367"/>
    </location>
    <ligand>
        <name>S-adenosyl-L-methionine</name>
        <dbReference type="ChEBI" id="CHEBI:59789"/>
    </ligand>
</feature>
<comment type="similarity">
    <text evidence="4">Belongs to the class I-like SAM-binding methyltransferase superfamily.</text>
</comment>
<dbReference type="Proteomes" id="UP000024837">
    <property type="component" value="Unassembled WGS sequence"/>
</dbReference>
<dbReference type="PROSITE" id="PS51678">
    <property type="entry name" value="SAM_MT_PRMT"/>
    <property type="match status" value="1"/>
</dbReference>
<dbReference type="InterPro" id="IPR035075">
    <property type="entry name" value="PRMT5"/>
</dbReference>
<keyword evidence="1 4" id="KW-0489">Methyltransferase</keyword>
<dbReference type="Pfam" id="PF05185">
    <property type="entry name" value="PRMT5"/>
    <property type="match status" value="1"/>
</dbReference>
<name>W7HZN9_9PEZI</name>
<dbReference type="GO" id="GO:0006355">
    <property type="term" value="P:regulation of DNA-templated transcription"/>
    <property type="evidence" value="ECO:0007669"/>
    <property type="project" value="TreeGrafter"/>
</dbReference>
<evidence type="ECO:0000256" key="7">
    <source>
        <dbReference type="PIRSR" id="PIRSR015894-3"/>
    </source>
</evidence>
<dbReference type="GO" id="GO:1903360">
    <property type="term" value="P:protein localization to lateral cortical node"/>
    <property type="evidence" value="ECO:0007669"/>
    <property type="project" value="EnsemblFungi"/>
</dbReference>
<dbReference type="GO" id="GO:1990463">
    <property type="term" value="C:lateral cortical node"/>
    <property type="evidence" value="ECO:0007669"/>
    <property type="project" value="EnsemblFungi"/>
</dbReference>
<gene>
    <name evidence="12" type="ORF">DRE_05248</name>
</gene>
<feature type="site" description="Critical for specifying symmetric addition of methyl groups" evidence="7">
    <location>
        <position position="370"/>
    </location>
</feature>
<dbReference type="PANTHER" id="PTHR10738">
    <property type="entry name" value="PROTEIN ARGININE N-METHYLTRANSFERASE 5"/>
    <property type="match status" value="1"/>
</dbReference>